<dbReference type="AlphaFoldDB" id="D1C648"/>
<dbReference type="eggNOG" id="COG0639">
    <property type="taxonomic scope" value="Bacteria"/>
</dbReference>
<dbReference type="PANTHER" id="PTHR42850">
    <property type="entry name" value="METALLOPHOSPHOESTERASE"/>
    <property type="match status" value="1"/>
</dbReference>
<evidence type="ECO:0000313" key="3">
    <source>
        <dbReference type="EMBL" id="ACZ37586.1"/>
    </source>
</evidence>
<protein>
    <submittedName>
        <fullName evidence="3">Metallophosphoesterase</fullName>
    </submittedName>
</protein>
<keyword evidence="4" id="KW-1185">Reference proteome</keyword>
<gene>
    <name evidence="3" type="ordered locus">Sthe_0147</name>
</gene>
<sequence>MRVAVISDTHGNLYALDAVLADIDATGPFDEVIMAGDFAFGGPFPAECVERIRERGYRAVRGNTDEFIVEVATDGARPAGATEAQRHGPAQIEIDRWVVERLTAEQVEYLAGLPLSLTVPDERGEALTVVHATPWSSHDVLSPDAPEEAVARVLDAAGTAAVGYGHIHVQYQRRLDGRLIAAVGTVGLPFDGDQRAGYAVFTSGPDGWSVEFRRVAYDVDAAIEATLRSGVPNAEGVAAILRTARPANR</sequence>
<dbReference type="Pfam" id="PF12850">
    <property type="entry name" value="Metallophos_2"/>
    <property type="match status" value="1"/>
</dbReference>
<dbReference type="InterPro" id="IPR050126">
    <property type="entry name" value="Ap4A_hydrolase"/>
</dbReference>
<dbReference type="Proteomes" id="UP000002027">
    <property type="component" value="Chromosome 1"/>
</dbReference>
<dbReference type="InterPro" id="IPR024654">
    <property type="entry name" value="Calcineurin-like_PHP_lpxH"/>
</dbReference>
<dbReference type="InterPro" id="IPR029052">
    <property type="entry name" value="Metallo-depent_PP-like"/>
</dbReference>
<dbReference type="PIRSF" id="PIRSF000883">
    <property type="entry name" value="Pesterase_MJ0912"/>
    <property type="match status" value="1"/>
</dbReference>
<evidence type="ECO:0000313" key="4">
    <source>
        <dbReference type="Proteomes" id="UP000002027"/>
    </source>
</evidence>
<reference evidence="3 4" key="2">
    <citation type="journal article" date="2010" name="Stand. Genomic Sci.">
        <title>Complete genome sequence of Desulfohalobium retbaense type strain (HR(100)).</title>
        <authorList>
            <person name="Spring S."/>
            <person name="Nolan M."/>
            <person name="Lapidus A."/>
            <person name="Glavina Del Rio T."/>
            <person name="Copeland A."/>
            <person name="Tice H."/>
            <person name="Cheng J.F."/>
            <person name="Lucas S."/>
            <person name="Land M."/>
            <person name="Chen F."/>
            <person name="Bruce D."/>
            <person name="Goodwin L."/>
            <person name="Pitluck S."/>
            <person name="Ivanova N."/>
            <person name="Mavromatis K."/>
            <person name="Mikhailova N."/>
            <person name="Pati A."/>
            <person name="Chen A."/>
            <person name="Palaniappan K."/>
            <person name="Hauser L."/>
            <person name="Chang Y.J."/>
            <person name="Jeffries C.D."/>
            <person name="Munk C."/>
            <person name="Kiss H."/>
            <person name="Chain P."/>
            <person name="Han C."/>
            <person name="Brettin T."/>
            <person name="Detter J.C."/>
            <person name="Schuler E."/>
            <person name="Goker M."/>
            <person name="Rohde M."/>
            <person name="Bristow J."/>
            <person name="Eisen J.A."/>
            <person name="Markowitz V."/>
            <person name="Hugenholtz P."/>
            <person name="Kyrpides N.C."/>
            <person name="Klenk H.P."/>
        </authorList>
    </citation>
    <scope>NUCLEOTIDE SEQUENCE [LARGE SCALE GENOMIC DNA]</scope>
    <source>
        <strain evidence="4">ATCC 49802 / DSM 20745 / S 6022</strain>
    </source>
</reference>
<dbReference type="Gene3D" id="3.60.21.10">
    <property type="match status" value="1"/>
</dbReference>
<dbReference type="GO" id="GO:0005737">
    <property type="term" value="C:cytoplasm"/>
    <property type="evidence" value="ECO:0007669"/>
    <property type="project" value="TreeGrafter"/>
</dbReference>
<evidence type="ECO:0000259" key="2">
    <source>
        <dbReference type="Pfam" id="PF12850"/>
    </source>
</evidence>
<dbReference type="PANTHER" id="PTHR42850:SF2">
    <property type="entry name" value="BLL5683 PROTEIN"/>
    <property type="match status" value="1"/>
</dbReference>
<dbReference type="InParanoid" id="D1C648"/>
<reference evidence="4" key="1">
    <citation type="submission" date="2009-11" db="EMBL/GenBank/DDBJ databases">
        <title>The complete chromosome 1 of Sphaerobacter thermophilus DSM 20745.</title>
        <authorList>
            <person name="Lucas S."/>
            <person name="Copeland A."/>
            <person name="Lapidus A."/>
            <person name="Glavina del Rio T."/>
            <person name="Dalin E."/>
            <person name="Tice H."/>
            <person name="Bruce D."/>
            <person name="Goodwin L."/>
            <person name="Pitluck S."/>
            <person name="Kyrpides N."/>
            <person name="Mavromatis K."/>
            <person name="Ivanova N."/>
            <person name="Mikhailova N."/>
            <person name="LaButti K.M."/>
            <person name="Clum A."/>
            <person name="Sun H.I."/>
            <person name="Brettin T."/>
            <person name="Detter J.C."/>
            <person name="Han C."/>
            <person name="Larimer F."/>
            <person name="Land M."/>
            <person name="Hauser L."/>
            <person name="Markowitz V."/>
            <person name="Cheng J.F."/>
            <person name="Hugenholtz P."/>
            <person name="Woyke T."/>
            <person name="Wu D."/>
            <person name="Steenblock K."/>
            <person name="Schneider S."/>
            <person name="Pukall R."/>
            <person name="Goeker M."/>
            <person name="Klenk H.P."/>
            <person name="Eisen J.A."/>
        </authorList>
    </citation>
    <scope>NUCLEOTIDE SEQUENCE [LARGE SCALE GENOMIC DNA]</scope>
    <source>
        <strain evidence="4">ATCC 49802 / DSM 20745 / S 6022</strain>
    </source>
</reference>
<name>D1C648_SPHTD</name>
<accession>D1C648</accession>
<dbReference type="KEGG" id="sti:Sthe_0147"/>
<feature type="domain" description="Calcineurin-like phosphoesterase" evidence="2">
    <location>
        <begin position="1"/>
        <end position="202"/>
    </location>
</feature>
<comment type="similarity">
    <text evidence="1">Belongs to the metallophosphoesterase superfamily. YfcE family.</text>
</comment>
<dbReference type="RefSeq" id="WP_012870634.1">
    <property type="nucleotide sequence ID" value="NC_013523.1"/>
</dbReference>
<organism evidence="3 4">
    <name type="scientific">Sphaerobacter thermophilus (strain ATCC 49802 / DSM 20745 / KCCM 41009 / NCIMB 13125 / S 6022)</name>
    <dbReference type="NCBI Taxonomy" id="479434"/>
    <lineage>
        <taxon>Bacteria</taxon>
        <taxon>Pseudomonadati</taxon>
        <taxon>Thermomicrobiota</taxon>
        <taxon>Thermomicrobia</taxon>
        <taxon>Sphaerobacterales</taxon>
        <taxon>Sphaerobacterineae</taxon>
        <taxon>Sphaerobacteraceae</taxon>
        <taxon>Sphaerobacter</taxon>
    </lineage>
</organism>
<dbReference type="GO" id="GO:0016791">
    <property type="term" value="F:phosphatase activity"/>
    <property type="evidence" value="ECO:0007669"/>
    <property type="project" value="TreeGrafter"/>
</dbReference>
<dbReference type="HOGENOM" id="CLU_074761_0_0_0"/>
<proteinExistence type="inferred from homology"/>
<dbReference type="SUPFAM" id="SSF56300">
    <property type="entry name" value="Metallo-dependent phosphatases"/>
    <property type="match status" value="1"/>
</dbReference>
<dbReference type="EMBL" id="CP001823">
    <property type="protein sequence ID" value="ACZ37586.1"/>
    <property type="molecule type" value="Genomic_DNA"/>
</dbReference>
<evidence type="ECO:0000256" key="1">
    <source>
        <dbReference type="ARBA" id="ARBA00008950"/>
    </source>
</evidence>
<dbReference type="InterPro" id="IPR011152">
    <property type="entry name" value="Pesterase_MJ0912"/>
</dbReference>
<dbReference type="CDD" id="cd00838">
    <property type="entry name" value="MPP_superfamily"/>
    <property type="match status" value="1"/>
</dbReference>
<dbReference type="STRING" id="479434.Sthe_0147"/>